<keyword evidence="3" id="KW-1185">Reference proteome</keyword>
<reference evidence="2 3" key="1">
    <citation type="submission" date="2019-03" db="EMBL/GenBank/DDBJ databases">
        <title>First draft genome of Liparis tanakae, snailfish: a comprehensive survey of snailfish specific genes.</title>
        <authorList>
            <person name="Kim W."/>
            <person name="Song I."/>
            <person name="Jeong J.-H."/>
            <person name="Kim D."/>
            <person name="Kim S."/>
            <person name="Ryu S."/>
            <person name="Song J.Y."/>
            <person name="Lee S.K."/>
        </authorList>
    </citation>
    <scope>NUCLEOTIDE SEQUENCE [LARGE SCALE GENOMIC DNA]</scope>
    <source>
        <tissue evidence="2">Muscle</tissue>
    </source>
</reference>
<protein>
    <submittedName>
        <fullName evidence="2">Uncharacterized protein</fullName>
    </submittedName>
</protein>
<dbReference type="EMBL" id="SRLO01000173">
    <property type="protein sequence ID" value="TNN69660.1"/>
    <property type="molecule type" value="Genomic_DNA"/>
</dbReference>
<feature type="region of interest" description="Disordered" evidence="1">
    <location>
        <begin position="1"/>
        <end position="35"/>
    </location>
</feature>
<dbReference type="AlphaFoldDB" id="A0A4Z2HVL8"/>
<comment type="caution">
    <text evidence="2">The sequence shown here is derived from an EMBL/GenBank/DDBJ whole genome shotgun (WGS) entry which is preliminary data.</text>
</comment>
<evidence type="ECO:0000313" key="3">
    <source>
        <dbReference type="Proteomes" id="UP000314294"/>
    </source>
</evidence>
<dbReference type="Proteomes" id="UP000314294">
    <property type="component" value="Unassembled WGS sequence"/>
</dbReference>
<name>A0A4Z2HVL8_9TELE</name>
<accession>A0A4Z2HVL8</accession>
<evidence type="ECO:0000313" key="2">
    <source>
        <dbReference type="EMBL" id="TNN69660.1"/>
    </source>
</evidence>
<gene>
    <name evidence="2" type="ORF">EYF80_020150</name>
</gene>
<feature type="compositionally biased region" description="Basic and acidic residues" evidence="1">
    <location>
        <begin position="1"/>
        <end position="13"/>
    </location>
</feature>
<sequence length="68" mass="7694">MEVKKSWLADSDGRQLSNSTHKHGSSILKKEASLRSQITQDVDEEDCHVFAPPRRGNSWRTHCPMESG</sequence>
<proteinExistence type="predicted"/>
<evidence type="ECO:0000256" key="1">
    <source>
        <dbReference type="SAM" id="MobiDB-lite"/>
    </source>
</evidence>
<organism evidence="2 3">
    <name type="scientific">Liparis tanakae</name>
    <name type="common">Tanaka's snailfish</name>
    <dbReference type="NCBI Taxonomy" id="230148"/>
    <lineage>
        <taxon>Eukaryota</taxon>
        <taxon>Metazoa</taxon>
        <taxon>Chordata</taxon>
        <taxon>Craniata</taxon>
        <taxon>Vertebrata</taxon>
        <taxon>Euteleostomi</taxon>
        <taxon>Actinopterygii</taxon>
        <taxon>Neopterygii</taxon>
        <taxon>Teleostei</taxon>
        <taxon>Neoteleostei</taxon>
        <taxon>Acanthomorphata</taxon>
        <taxon>Eupercaria</taxon>
        <taxon>Perciformes</taxon>
        <taxon>Cottioidei</taxon>
        <taxon>Cottales</taxon>
        <taxon>Liparidae</taxon>
        <taxon>Liparis</taxon>
    </lineage>
</organism>